<dbReference type="SUPFAM" id="SSF90123">
    <property type="entry name" value="ABC transporter transmembrane region"/>
    <property type="match status" value="1"/>
</dbReference>
<dbReference type="CDD" id="cd18545">
    <property type="entry name" value="ABC_6TM_YknV_like"/>
    <property type="match status" value="1"/>
</dbReference>
<evidence type="ECO:0000256" key="8">
    <source>
        <dbReference type="SAM" id="Phobius"/>
    </source>
</evidence>
<dbReference type="PROSITE" id="PS00211">
    <property type="entry name" value="ABC_TRANSPORTER_1"/>
    <property type="match status" value="1"/>
</dbReference>
<dbReference type="SUPFAM" id="SSF52540">
    <property type="entry name" value="P-loop containing nucleoside triphosphate hydrolases"/>
    <property type="match status" value="1"/>
</dbReference>
<dbReference type="EMBL" id="BMOL01000007">
    <property type="protein sequence ID" value="GGL80713.1"/>
    <property type="molecule type" value="Genomic_DNA"/>
</dbReference>
<feature type="transmembrane region" description="Helical" evidence="8">
    <location>
        <begin position="154"/>
        <end position="173"/>
    </location>
</feature>
<evidence type="ECO:0000256" key="7">
    <source>
        <dbReference type="SAM" id="MobiDB-lite"/>
    </source>
</evidence>
<feature type="transmembrane region" description="Helical" evidence="8">
    <location>
        <begin position="38"/>
        <end position="60"/>
    </location>
</feature>
<keyword evidence="4" id="KW-0067">ATP-binding</keyword>
<evidence type="ECO:0000256" key="2">
    <source>
        <dbReference type="ARBA" id="ARBA00022692"/>
    </source>
</evidence>
<dbReference type="PROSITE" id="PS50929">
    <property type="entry name" value="ABC_TM1F"/>
    <property type="match status" value="1"/>
</dbReference>
<feature type="transmembrane region" description="Helical" evidence="8">
    <location>
        <begin position="178"/>
        <end position="196"/>
    </location>
</feature>
<evidence type="ECO:0000313" key="11">
    <source>
        <dbReference type="EMBL" id="GGL80713.1"/>
    </source>
</evidence>
<feature type="transmembrane region" description="Helical" evidence="8">
    <location>
        <begin position="277"/>
        <end position="302"/>
    </location>
</feature>
<dbReference type="InterPro" id="IPR027417">
    <property type="entry name" value="P-loop_NTPase"/>
</dbReference>
<dbReference type="PANTHER" id="PTHR43394">
    <property type="entry name" value="ATP-DEPENDENT PERMEASE MDL1, MITOCHONDRIAL"/>
    <property type="match status" value="1"/>
</dbReference>
<dbReference type="PROSITE" id="PS50893">
    <property type="entry name" value="ABC_TRANSPORTER_2"/>
    <property type="match status" value="1"/>
</dbReference>
<protein>
    <submittedName>
        <fullName evidence="11">ABC transporter</fullName>
    </submittedName>
</protein>
<evidence type="ECO:0000259" key="9">
    <source>
        <dbReference type="PROSITE" id="PS50893"/>
    </source>
</evidence>
<dbReference type="InterPro" id="IPR039421">
    <property type="entry name" value="Type_1_exporter"/>
</dbReference>
<gene>
    <name evidence="11" type="ORF">GCM10010840_18160</name>
</gene>
<dbReference type="InterPro" id="IPR011527">
    <property type="entry name" value="ABC1_TM_dom"/>
</dbReference>
<evidence type="ECO:0000256" key="5">
    <source>
        <dbReference type="ARBA" id="ARBA00022989"/>
    </source>
</evidence>
<keyword evidence="2 8" id="KW-0812">Transmembrane</keyword>
<evidence type="ECO:0000256" key="1">
    <source>
        <dbReference type="ARBA" id="ARBA00004651"/>
    </source>
</evidence>
<feature type="region of interest" description="Disordered" evidence="7">
    <location>
        <begin position="1"/>
        <end position="20"/>
    </location>
</feature>
<comment type="caution">
    <text evidence="11">The sequence shown here is derived from an EMBL/GenBank/DDBJ whole genome shotgun (WGS) entry which is preliminary data.</text>
</comment>
<organism evidence="11 12">
    <name type="scientific">Deinococcus aerolatus</name>
    <dbReference type="NCBI Taxonomy" id="522487"/>
    <lineage>
        <taxon>Bacteria</taxon>
        <taxon>Thermotogati</taxon>
        <taxon>Deinococcota</taxon>
        <taxon>Deinococci</taxon>
        <taxon>Deinococcales</taxon>
        <taxon>Deinococcaceae</taxon>
        <taxon>Deinococcus</taxon>
    </lineage>
</organism>
<dbReference type="InterPro" id="IPR003439">
    <property type="entry name" value="ABC_transporter-like_ATP-bd"/>
</dbReference>
<evidence type="ECO:0000259" key="10">
    <source>
        <dbReference type="PROSITE" id="PS50929"/>
    </source>
</evidence>
<dbReference type="SMART" id="SM00382">
    <property type="entry name" value="AAA"/>
    <property type="match status" value="1"/>
</dbReference>
<dbReference type="InterPro" id="IPR036640">
    <property type="entry name" value="ABC1_TM_sf"/>
</dbReference>
<reference evidence="12" key="1">
    <citation type="journal article" date="2019" name="Int. J. Syst. Evol. Microbiol.">
        <title>The Global Catalogue of Microorganisms (GCM) 10K type strain sequencing project: providing services to taxonomists for standard genome sequencing and annotation.</title>
        <authorList>
            <consortium name="The Broad Institute Genomics Platform"/>
            <consortium name="The Broad Institute Genome Sequencing Center for Infectious Disease"/>
            <person name="Wu L."/>
            <person name="Ma J."/>
        </authorList>
    </citation>
    <scope>NUCLEOTIDE SEQUENCE [LARGE SCALE GENOMIC DNA]</scope>
    <source>
        <strain evidence="12">JCM 15442</strain>
    </source>
</reference>
<keyword evidence="12" id="KW-1185">Reference proteome</keyword>
<evidence type="ECO:0000313" key="12">
    <source>
        <dbReference type="Proteomes" id="UP000639973"/>
    </source>
</evidence>
<dbReference type="Pfam" id="PF00005">
    <property type="entry name" value="ABC_tran"/>
    <property type="match status" value="1"/>
</dbReference>
<feature type="domain" description="ABC transporter" evidence="9">
    <location>
        <begin position="355"/>
        <end position="589"/>
    </location>
</feature>
<dbReference type="Proteomes" id="UP000639973">
    <property type="component" value="Unassembled WGS sequence"/>
</dbReference>
<evidence type="ECO:0000256" key="3">
    <source>
        <dbReference type="ARBA" id="ARBA00022741"/>
    </source>
</evidence>
<dbReference type="InterPro" id="IPR003593">
    <property type="entry name" value="AAA+_ATPase"/>
</dbReference>
<accession>A0ABQ2G9N6</accession>
<keyword evidence="3" id="KW-0547">Nucleotide-binding</keyword>
<feature type="domain" description="ABC transmembrane type-1" evidence="10">
    <location>
        <begin position="39"/>
        <end position="321"/>
    </location>
</feature>
<evidence type="ECO:0000256" key="4">
    <source>
        <dbReference type="ARBA" id="ARBA00022840"/>
    </source>
</evidence>
<keyword evidence="5 8" id="KW-1133">Transmembrane helix</keyword>
<dbReference type="CDD" id="cd03254">
    <property type="entry name" value="ABCC_Glucan_exporter_like"/>
    <property type="match status" value="1"/>
</dbReference>
<keyword evidence="6 8" id="KW-0472">Membrane</keyword>
<evidence type="ECO:0000256" key="6">
    <source>
        <dbReference type="ARBA" id="ARBA00023136"/>
    </source>
</evidence>
<dbReference type="Pfam" id="PF00664">
    <property type="entry name" value="ABC_membrane"/>
    <property type="match status" value="1"/>
</dbReference>
<dbReference type="PANTHER" id="PTHR43394:SF1">
    <property type="entry name" value="ATP-BINDING CASSETTE SUB-FAMILY B MEMBER 10, MITOCHONDRIAL"/>
    <property type="match status" value="1"/>
</dbReference>
<dbReference type="InterPro" id="IPR017871">
    <property type="entry name" value="ABC_transporter-like_CS"/>
</dbReference>
<dbReference type="Gene3D" id="3.40.50.300">
    <property type="entry name" value="P-loop containing nucleotide triphosphate hydrolases"/>
    <property type="match status" value="1"/>
</dbReference>
<dbReference type="Gene3D" id="1.20.1560.10">
    <property type="entry name" value="ABC transporter type 1, transmembrane domain"/>
    <property type="match status" value="1"/>
</dbReference>
<name>A0ABQ2G9N6_9DEIO</name>
<sequence>MRGGSAEVARGGKENKTKNTSGTLRRLLGELSPFGSQLLLALALLIVGAVGTALGPYLISRAIDINIAARDAGGLAVTMGLLALVYGLSAVASRAQTYQVGAVGQRVLLNMRAKLLAAFQRLPLGFFDSRSVGDLMSRIISDVETLNQLLSQGITQLLGSLFGLIGIIVAMLLLDVKLALVSFILVPVMLLTTSYFSGLTRKAFRLTRVTVGAVTAELQEEITGVRQAQAFGRGEENILRFQESNAANRDANVQAVAITSAFAPAIDIISTLGTALVIGYGGFLVFGGNLTVGLLAAFLIYVQQFFRPLQLAAQVYTQLQSALAGAERIYAILDETPEAPDAPSAQVLTNSQGRVEFEGVDFAYVPGKPVLRGIDFTIEPGMTVALVGPTGAGKTSIANLIPRFYEVSGGALKVDGVDVRELTRASLRSAIAIVPQESFLFSGSVADNIAYGQAGAERAEVEAAARAASAHDFITALPQGYDTLLSEGGSNLSQGQRQLVAFARAILADPRILILDEATSNVDTRTERTIQDALAVLLRGRSSVVIAHRLSTIVSADLILVIEAGQIKERGSHKELLQQGGLYADLYSKQFRGQEESAA</sequence>
<feature type="transmembrane region" description="Helical" evidence="8">
    <location>
        <begin position="72"/>
        <end position="92"/>
    </location>
</feature>
<proteinExistence type="predicted"/>
<comment type="subcellular location">
    <subcellularLocation>
        <location evidence="1">Cell membrane</location>
        <topology evidence="1">Multi-pass membrane protein</topology>
    </subcellularLocation>
</comment>